<reference evidence="1 2" key="1">
    <citation type="submission" date="2021-01" db="EMBL/GenBank/DDBJ databases">
        <title>Whole genome shotgun sequence of Catellatospora bangladeshensis NBRC 107357.</title>
        <authorList>
            <person name="Komaki H."/>
            <person name="Tamura T."/>
        </authorList>
    </citation>
    <scope>NUCLEOTIDE SEQUENCE [LARGE SCALE GENOMIC DNA]</scope>
    <source>
        <strain evidence="1 2">NBRC 107357</strain>
    </source>
</reference>
<dbReference type="Pfam" id="PF19741">
    <property type="entry name" value="DUF6230"/>
    <property type="match status" value="1"/>
</dbReference>
<keyword evidence="2" id="KW-1185">Reference proteome</keyword>
<comment type="caution">
    <text evidence="1">The sequence shown here is derived from an EMBL/GenBank/DDBJ whole genome shotgun (WGS) entry which is preliminary data.</text>
</comment>
<dbReference type="AlphaFoldDB" id="A0A8J3NKA2"/>
<dbReference type="EMBL" id="BONF01000012">
    <property type="protein sequence ID" value="GIF81305.1"/>
    <property type="molecule type" value="Genomic_DNA"/>
</dbReference>
<sequence length="212" mass="21795">MKDSQGNLVLGRTRWRRFAALVIPATIAVTGLMAGVANGAVSVTFHVSGQTAKISADKLDGKGFAQYGGVLMEKNGTPHVVAMSAIKSAELENLCQSVTTPIPGLGNFTLYIRAGRSEGAPVTASNLLIGMDKLGGDATFTNIDIGVDASELTKGGPNHGDAGLFGQEADRAVITDLKQIARSTQAGTFALTGLSLSIAQDSTGCFPNSAIN</sequence>
<name>A0A8J3NKA2_9ACTN</name>
<evidence type="ECO:0000313" key="2">
    <source>
        <dbReference type="Proteomes" id="UP000601223"/>
    </source>
</evidence>
<dbReference type="Proteomes" id="UP000601223">
    <property type="component" value="Unassembled WGS sequence"/>
</dbReference>
<evidence type="ECO:0000313" key="1">
    <source>
        <dbReference type="EMBL" id="GIF81305.1"/>
    </source>
</evidence>
<organism evidence="1 2">
    <name type="scientific">Catellatospora bangladeshensis</name>
    <dbReference type="NCBI Taxonomy" id="310355"/>
    <lineage>
        <taxon>Bacteria</taxon>
        <taxon>Bacillati</taxon>
        <taxon>Actinomycetota</taxon>
        <taxon>Actinomycetes</taxon>
        <taxon>Micromonosporales</taxon>
        <taxon>Micromonosporaceae</taxon>
        <taxon>Catellatospora</taxon>
    </lineage>
</organism>
<proteinExistence type="predicted"/>
<protein>
    <submittedName>
        <fullName evidence="1">Cholesterol esterase</fullName>
    </submittedName>
</protein>
<dbReference type="RefSeq" id="WP_203745623.1">
    <property type="nucleotide sequence ID" value="NZ_BONF01000012.1"/>
</dbReference>
<accession>A0A8J3NKA2</accession>
<dbReference type="InterPro" id="IPR046198">
    <property type="entry name" value="DUF6230"/>
</dbReference>
<gene>
    <name evidence="1" type="ORF">Cba03nite_26540</name>
</gene>